<feature type="active site" evidence="1">
    <location>
        <position position="228"/>
    </location>
</feature>
<dbReference type="RefSeq" id="WP_050074740.1">
    <property type="nucleotide sequence ID" value="NZ_CPZJ01000029.1"/>
</dbReference>
<feature type="chain" id="PRO_5006693631" evidence="2">
    <location>
        <begin position="26"/>
        <end position="313"/>
    </location>
</feature>
<dbReference type="Proteomes" id="UP000038750">
    <property type="component" value="Unassembled WGS sequence"/>
</dbReference>
<organism evidence="3 4">
    <name type="scientific">Yersinia intermedia</name>
    <dbReference type="NCBI Taxonomy" id="631"/>
    <lineage>
        <taxon>Bacteria</taxon>
        <taxon>Pseudomonadati</taxon>
        <taxon>Pseudomonadota</taxon>
        <taxon>Gammaproteobacteria</taxon>
        <taxon>Enterobacterales</taxon>
        <taxon>Yersiniaceae</taxon>
        <taxon>Yersinia</taxon>
    </lineage>
</organism>
<dbReference type="GO" id="GO:0004190">
    <property type="term" value="F:aspartic-type endopeptidase activity"/>
    <property type="evidence" value="ECO:0007669"/>
    <property type="project" value="InterPro"/>
</dbReference>
<dbReference type="AlphaFoldDB" id="A0A0T9N2E3"/>
<evidence type="ECO:0000256" key="1">
    <source>
        <dbReference type="PIRSR" id="PIRSR001522-1"/>
    </source>
</evidence>
<evidence type="ECO:0000256" key="2">
    <source>
        <dbReference type="SAM" id="SignalP"/>
    </source>
</evidence>
<feature type="signal peptide" evidence="2">
    <location>
        <begin position="1"/>
        <end position="25"/>
    </location>
</feature>
<dbReference type="GO" id="GO:0006508">
    <property type="term" value="P:proteolysis"/>
    <property type="evidence" value="ECO:0007669"/>
    <property type="project" value="InterPro"/>
</dbReference>
<feature type="active site" evidence="1">
    <location>
        <position position="230"/>
    </location>
</feature>
<dbReference type="PRINTS" id="PR00482">
    <property type="entry name" value="OMPTIN"/>
</dbReference>
<proteinExistence type="predicted"/>
<protein>
    <submittedName>
        <fullName evidence="3">Peptidase A26 omptin</fullName>
        <ecNumber evidence="3">3.4.23.48</ecNumber>
    </submittedName>
</protein>
<name>A0A0T9N2E3_YERIN</name>
<keyword evidence="3" id="KW-0378">Hydrolase</keyword>
<dbReference type="Pfam" id="PF01278">
    <property type="entry name" value="Omptin"/>
    <property type="match status" value="1"/>
</dbReference>
<dbReference type="eggNOG" id="COG4571">
    <property type="taxonomic scope" value="Bacteria"/>
</dbReference>
<gene>
    <name evidence="3" type="primary">pla</name>
    <name evidence="3" type="ORF">ERS008530_04476</name>
</gene>
<dbReference type="SUPFAM" id="SSF69917">
    <property type="entry name" value="OMPT-like"/>
    <property type="match status" value="1"/>
</dbReference>
<dbReference type="EC" id="3.4.23.48" evidence="3"/>
<keyword evidence="2" id="KW-0732">Signal</keyword>
<dbReference type="PIRSF" id="PIRSF001522">
    <property type="entry name" value="Peptidase_A26"/>
    <property type="match status" value="1"/>
</dbReference>
<dbReference type="InterPro" id="IPR053724">
    <property type="entry name" value="OMP_A26_sf"/>
</dbReference>
<dbReference type="InterPro" id="IPR000036">
    <property type="entry name" value="Peptidase_A26_omptin"/>
</dbReference>
<reference evidence="3 4" key="1">
    <citation type="submission" date="2015-03" db="EMBL/GenBank/DDBJ databases">
        <authorList>
            <person name="Murphy D."/>
        </authorList>
    </citation>
    <scope>NUCLEOTIDE SEQUENCE [LARGE SCALE GENOMIC DNA]</scope>
    <source>
        <strain evidence="3 4">BR165/97</strain>
    </source>
</reference>
<dbReference type="InterPro" id="IPR020080">
    <property type="entry name" value="OM_adhesin/peptidase_omptin"/>
</dbReference>
<evidence type="ECO:0000313" key="4">
    <source>
        <dbReference type="Proteomes" id="UP000038750"/>
    </source>
</evidence>
<dbReference type="GO" id="GO:0009279">
    <property type="term" value="C:cell outer membrane"/>
    <property type="evidence" value="ECO:0007669"/>
    <property type="project" value="InterPro"/>
</dbReference>
<feature type="active site" evidence="1">
    <location>
        <position position="106"/>
    </location>
</feature>
<evidence type="ECO:0000313" key="3">
    <source>
        <dbReference type="EMBL" id="CNG71008.1"/>
    </source>
</evidence>
<dbReference type="EMBL" id="CPZJ01000029">
    <property type="protein sequence ID" value="CNG71008.1"/>
    <property type="molecule type" value="Genomic_DNA"/>
</dbReference>
<sequence>MEKNRWVKRGLSVLPLIITCHTAVASYNSDVTEDLAISTSLGLLNAESQEFVYQPEYNGHKLSQIDWKAENIPIVKVDISWDLLSRLTLTARGWSTLSSGTGVMDDYDWTMPGQSKWTDWSHHEKTHLNYANEIDLNTKFWFLKQKNYRIGLMGGYQRNNNSWTSYGGNYNYNNGNNLFTASDSVTGIGYKQKFEMSYLGLVSRYHYQKFEFNTLLKYSRWVNAYGNDEHYLRQLSFKDSSKGSRYYAVVVDVGYYVTDNTKLFVEASWNRHAEGKGDTQIIDSGAGVLANAANSAGIAHQNQTIAIGLQYKF</sequence>
<dbReference type="Gene3D" id="2.40.128.90">
    <property type="entry name" value="OMPT-like"/>
    <property type="match status" value="1"/>
</dbReference>
<feature type="active site" evidence="1">
    <location>
        <position position="108"/>
    </location>
</feature>
<dbReference type="STRING" id="631.CH53_299"/>
<accession>A0A0T9N2E3</accession>